<protein>
    <submittedName>
        <fullName evidence="1">Uncharacterized protein</fullName>
    </submittedName>
</protein>
<proteinExistence type="predicted"/>
<dbReference type="Pfam" id="PF19736">
    <property type="entry name" value="DUF6226"/>
    <property type="match status" value="1"/>
</dbReference>
<evidence type="ECO:0000313" key="1">
    <source>
        <dbReference type="EMBL" id="KJL19368.1"/>
    </source>
</evidence>
<accession>A0A0F0KET6</accession>
<dbReference type="InterPro" id="IPR045773">
    <property type="entry name" value="DUF6226"/>
</dbReference>
<dbReference type="KEGG" id="mfol:DXT68_02375"/>
<name>A0A0F0KET6_9MICO</name>
<sequence>MPVLFPGPLAPMPDRTASATMIWPSAAPTPPPRFVEGFDPFVAYARDAGADPAALAADPLALWDFVAAHAELLEEPATAEAAARFLGNTIAVVHPAATWRMTSEPEVGTSVMSVPVTGLLRTMVEHPEHREPFRQMLASWPQADLDDQEIAALAHEEVEVDLVTPPVPFVRPEIDLPEFLDDDGRIIPYGSRWGGGSPSEDAYSRVSHLERFAPVPAVVDALVAHLETWYAVAVDSRTDESGSHIVQLRPATGAPITITSGATGEIVTIEAGALFRETVPGCTCDACDETAESVADQLEETVLAIAAGGLREVFPVGARRWLHTRILTPDGTGRSSSGEPSGPSLAAGLLGAEEVLRGLPDGWWPAWSLRPQPT</sequence>
<dbReference type="EMBL" id="JYIU01000045">
    <property type="protein sequence ID" value="KJL19368.1"/>
    <property type="molecule type" value="Genomic_DNA"/>
</dbReference>
<organism evidence="1 2">
    <name type="scientific">Microbacterium foliorum</name>
    <dbReference type="NCBI Taxonomy" id="104336"/>
    <lineage>
        <taxon>Bacteria</taxon>
        <taxon>Bacillati</taxon>
        <taxon>Actinomycetota</taxon>
        <taxon>Actinomycetes</taxon>
        <taxon>Micrococcales</taxon>
        <taxon>Microbacteriaceae</taxon>
        <taxon>Microbacterium</taxon>
    </lineage>
</organism>
<reference evidence="1 2" key="1">
    <citation type="submission" date="2015-02" db="EMBL/GenBank/DDBJ databases">
        <title>Draft genome sequences of ten Microbacterium spp. with emphasis on heavy metal contaminated environments.</title>
        <authorList>
            <person name="Corretto E."/>
        </authorList>
    </citation>
    <scope>NUCLEOTIDE SEQUENCE [LARGE SCALE GENOMIC DNA]</scope>
    <source>
        <strain evidence="1 2">DSM 12966</strain>
    </source>
</reference>
<dbReference type="PATRIC" id="fig|104336.4.peg.2698"/>
<keyword evidence="2" id="KW-1185">Reference proteome</keyword>
<dbReference type="Proteomes" id="UP000033572">
    <property type="component" value="Unassembled WGS sequence"/>
</dbReference>
<comment type="caution">
    <text evidence="1">The sequence shown here is derived from an EMBL/GenBank/DDBJ whole genome shotgun (WGS) entry which is preliminary data.</text>
</comment>
<gene>
    <name evidence="1" type="ORF">RN50_02653</name>
</gene>
<evidence type="ECO:0000313" key="2">
    <source>
        <dbReference type="Proteomes" id="UP000033572"/>
    </source>
</evidence>
<dbReference type="AlphaFoldDB" id="A0A0F0KET6"/>